<organism evidence="2 3">
    <name type="scientific">Crotalus adamanteus</name>
    <name type="common">Eastern diamondback rattlesnake</name>
    <dbReference type="NCBI Taxonomy" id="8729"/>
    <lineage>
        <taxon>Eukaryota</taxon>
        <taxon>Metazoa</taxon>
        <taxon>Chordata</taxon>
        <taxon>Craniata</taxon>
        <taxon>Vertebrata</taxon>
        <taxon>Euteleostomi</taxon>
        <taxon>Lepidosauria</taxon>
        <taxon>Squamata</taxon>
        <taxon>Bifurcata</taxon>
        <taxon>Unidentata</taxon>
        <taxon>Episquamata</taxon>
        <taxon>Toxicofera</taxon>
        <taxon>Serpentes</taxon>
        <taxon>Colubroidea</taxon>
        <taxon>Viperidae</taxon>
        <taxon>Crotalinae</taxon>
        <taxon>Crotalus</taxon>
    </lineage>
</organism>
<dbReference type="AlphaFoldDB" id="A0AAW1BZF5"/>
<dbReference type="PANTHER" id="PTHR46766:SF1">
    <property type="entry name" value="GLUTAMINE-RICH PROTEIN 2"/>
    <property type="match status" value="1"/>
</dbReference>
<evidence type="ECO:0000313" key="3">
    <source>
        <dbReference type="Proteomes" id="UP001474421"/>
    </source>
</evidence>
<gene>
    <name evidence="2" type="ORF">NXF25_005634</name>
</gene>
<proteinExistence type="predicted"/>
<accession>A0AAW1BZF5</accession>
<keyword evidence="3" id="KW-1185">Reference proteome</keyword>
<dbReference type="Proteomes" id="UP001474421">
    <property type="component" value="Unassembled WGS sequence"/>
</dbReference>
<comment type="caution">
    <text evidence="2">The sequence shown here is derived from an EMBL/GenBank/DDBJ whole genome shotgun (WGS) entry which is preliminary data.</text>
</comment>
<evidence type="ECO:0000313" key="2">
    <source>
        <dbReference type="EMBL" id="KAK9406860.1"/>
    </source>
</evidence>
<evidence type="ECO:0000256" key="1">
    <source>
        <dbReference type="SAM" id="MobiDB-lite"/>
    </source>
</evidence>
<feature type="region of interest" description="Disordered" evidence="1">
    <location>
        <begin position="168"/>
        <end position="225"/>
    </location>
</feature>
<name>A0AAW1BZF5_CROAD</name>
<protein>
    <submittedName>
        <fullName evidence="2">QRICH2: Glutamine-rich protein 2</fullName>
    </submittedName>
</protein>
<feature type="compositionally biased region" description="Basic and acidic residues" evidence="1">
    <location>
        <begin position="183"/>
        <end position="209"/>
    </location>
</feature>
<dbReference type="PANTHER" id="PTHR46766">
    <property type="entry name" value="GLUTAMINE-RICH PROTEIN 2"/>
    <property type="match status" value="1"/>
</dbReference>
<sequence>MDFLGSQGRWTLPRVDYGPLPLYRERLPEMADFSYMSVPRHCGGSHTLTHPFRRYVKLQQFNQGMPSAQPDENTMLAMMKHEEVDILGLDGHIYKGRMDTHLPSITGKESVPRTRSKLIRSSSQRHHPMLSDVATLPARPQTAKVSVGGTSGMKLMFRLLSQYGSSHPTHLEEQIGNASGTHEAPKSITDKSQLRNSEESGNLERETFEVRMTIPSRQRSDEQST</sequence>
<reference evidence="2 3" key="1">
    <citation type="journal article" date="2024" name="Proc. Natl. Acad. Sci. U.S.A.">
        <title>The genetic regulatory architecture and epigenomic basis for age-related changes in rattlesnake venom.</title>
        <authorList>
            <person name="Hogan M.P."/>
            <person name="Holding M.L."/>
            <person name="Nystrom G.S."/>
            <person name="Colston T.J."/>
            <person name="Bartlett D.A."/>
            <person name="Mason A.J."/>
            <person name="Ellsworth S.A."/>
            <person name="Rautsaw R.M."/>
            <person name="Lawrence K.C."/>
            <person name="Strickland J.L."/>
            <person name="He B."/>
            <person name="Fraser P."/>
            <person name="Margres M.J."/>
            <person name="Gilbert D.M."/>
            <person name="Gibbs H.L."/>
            <person name="Parkinson C.L."/>
            <person name="Rokyta D.R."/>
        </authorList>
    </citation>
    <scope>NUCLEOTIDE SEQUENCE [LARGE SCALE GENOMIC DNA]</scope>
    <source>
        <strain evidence="2">DRR0105</strain>
    </source>
</reference>
<dbReference type="EMBL" id="JAOTOJ010000002">
    <property type="protein sequence ID" value="KAK9406860.1"/>
    <property type="molecule type" value="Genomic_DNA"/>
</dbReference>